<evidence type="ECO:0000256" key="4">
    <source>
        <dbReference type="ARBA" id="ARBA00022833"/>
    </source>
</evidence>
<sequence>MEALVKVLKNHKCKITPQRLAVYHVLRNNKDHPNAEAIFKMLEPNYPTISLATVYKSLELFAELGLIQAINLGENSFRYDPNPKVHPHVICSKCNKVEDLPEEYFDDLKAVVAKLVNYKVTKQHLTFYGICSDCNTN</sequence>
<dbReference type="EMBL" id="WBZC01000044">
    <property type="protein sequence ID" value="KAB3532902.1"/>
    <property type="molecule type" value="Genomic_DNA"/>
</dbReference>
<keyword evidence="10" id="KW-1185">Reference proteome</keyword>
<keyword evidence="5" id="KW-0805">Transcription regulation</keyword>
<feature type="binding site" evidence="8">
    <location>
        <position position="134"/>
    </location>
    <ligand>
        <name>Zn(2+)</name>
        <dbReference type="ChEBI" id="CHEBI:29105"/>
    </ligand>
</feature>
<dbReference type="OrthoDB" id="8659436at2"/>
<reference evidence="9 10" key="1">
    <citation type="submission" date="2019-10" db="EMBL/GenBank/DDBJ databases">
        <title>Alkaliphilus serpentinus sp. nov. and Alkaliphilus pronyensis sp. nov., two novel anaerobic alkaliphilic species isolated from the serpentinized-hosted hydrothermal field of the Prony Bay (New Caledonia).</title>
        <authorList>
            <person name="Postec A."/>
        </authorList>
    </citation>
    <scope>NUCLEOTIDE SEQUENCE [LARGE SCALE GENOMIC DNA]</scope>
    <source>
        <strain evidence="9 10">LacV</strain>
    </source>
</reference>
<comment type="cofactor">
    <cofactor evidence="8">
        <name>Zn(2+)</name>
        <dbReference type="ChEBI" id="CHEBI:29105"/>
    </cofactor>
    <text evidence="8">Binds 1 zinc ion per subunit.</text>
</comment>
<dbReference type="InterPro" id="IPR036390">
    <property type="entry name" value="WH_DNA-bd_sf"/>
</dbReference>
<keyword evidence="2" id="KW-0678">Repressor</keyword>
<dbReference type="GO" id="GO:0003700">
    <property type="term" value="F:DNA-binding transcription factor activity"/>
    <property type="evidence" value="ECO:0007669"/>
    <property type="project" value="InterPro"/>
</dbReference>
<dbReference type="GO" id="GO:0000976">
    <property type="term" value="F:transcription cis-regulatory region binding"/>
    <property type="evidence" value="ECO:0007669"/>
    <property type="project" value="TreeGrafter"/>
</dbReference>
<proteinExistence type="inferred from homology"/>
<keyword evidence="7" id="KW-0804">Transcription</keyword>
<dbReference type="Proteomes" id="UP000432715">
    <property type="component" value="Unassembled WGS sequence"/>
</dbReference>
<dbReference type="SUPFAM" id="SSF46785">
    <property type="entry name" value="Winged helix' DNA-binding domain"/>
    <property type="match status" value="1"/>
</dbReference>
<dbReference type="InterPro" id="IPR002481">
    <property type="entry name" value="FUR"/>
</dbReference>
<evidence type="ECO:0000313" key="9">
    <source>
        <dbReference type="EMBL" id="KAB3532902.1"/>
    </source>
</evidence>
<protein>
    <submittedName>
        <fullName evidence="9">Transcriptional repressor</fullName>
    </submittedName>
</protein>
<dbReference type="PANTHER" id="PTHR33202">
    <property type="entry name" value="ZINC UPTAKE REGULATION PROTEIN"/>
    <property type="match status" value="1"/>
</dbReference>
<evidence type="ECO:0000256" key="8">
    <source>
        <dbReference type="PIRSR" id="PIRSR602481-1"/>
    </source>
</evidence>
<feature type="binding site" evidence="8">
    <location>
        <position position="91"/>
    </location>
    <ligand>
        <name>Zn(2+)</name>
        <dbReference type="ChEBI" id="CHEBI:29105"/>
    </ligand>
</feature>
<dbReference type="GO" id="GO:0045892">
    <property type="term" value="P:negative regulation of DNA-templated transcription"/>
    <property type="evidence" value="ECO:0007669"/>
    <property type="project" value="TreeGrafter"/>
</dbReference>
<keyword evidence="6" id="KW-0238">DNA-binding</keyword>
<dbReference type="PANTHER" id="PTHR33202:SF8">
    <property type="entry name" value="PEROXIDE-RESPONSIVE REPRESSOR PERR"/>
    <property type="match status" value="1"/>
</dbReference>
<name>A0A6I0EZU2_9FIRM</name>
<dbReference type="InterPro" id="IPR043135">
    <property type="entry name" value="Fur_C"/>
</dbReference>
<comment type="caution">
    <text evidence="9">The sequence shown here is derived from an EMBL/GenBank/DDBJ whole genome shotgun (WGS) entry which is preliminary data.</text>
</comment>
<organism evidence="9 10">
    <name type="scientific">Alkaliphilus pronyensis</name>
    <dbReference type="NCBI Taxonomy" id="1482732"/>
    <lineage>
        <taxon>Bacteria</taxon>
        <taxon>Bacillati</taxon>
        <taxon>Bacillota</taxon>
        <taxon>Clostridia</taxon>
        <taxon>Peptostreptococcales</taxon>
        <taxon>Natronincolaceae</taxon>
        <taxon>Alkaliphilus</taxon>
    </lineage>
</organism>
<evidence type="ECO:0000256" key="2">
    <source>
        <dbReference type="ARBA" id="ARBA00022491"/>
    </source>
</evidence>
<dbReference type="GO" id="GO:0008270">
    <property type="term" value="F:zinc ion binding"/>
    <property type="evidence" value="ECO:0007669"/>
    <property type="project" value="TreeGrafter"/>
</dbReference>
<dbReference type="GO" id="GO:1900376">
    <property type="term" value="P:regulation of secondary metabolite biosynthetic process"/>
    <property type="evidence" value="ECO:0007669"/>
    <property type="project" value="TreeGrafter"/>
</dbReference>
<evidence type="ECO:0000313" key="10">
    <source>
        <dbReference type="Proteomes" id="UP000432715"/>
    </source>
</evidence>
<dbReference type="Pfam" id="PF01475">
    <property type="entry name" value="FUR"/>
    <property type="match status" value="1"/>
</dbReference>
<dbReference type="AlphaFoldDB" id="A0A6I0EZU2"/>
<comment type="similarity">
    <text evidence="1">Belongs to the Fur family.</text>
</comment>
<dbReference type="RefSeq" id="WP_151861697.1">
    <property type="nucleotide sequence ID" value="NZ_WBZC01000044.1"/>
</dbReference>
<gene>
    <name evidence="9" type="ORF">F8154_11170</name>
</gene>
<feature type="binding site" evidence="8">
    <location>
        <position position="131"/>
    </location>
    <ligand>
        <name>Zn(2+)</name>
        <dbReference type="ChEBI" id="CHEBI:29105"/>
    </ligand>
</feature>
<evidence type="ECO:0000256" key="7">
    <source>
        <dbReference type="ARBA" id="ARBA00023163"/>
    </source>
</evidence>
<dbReference type="InterPro" id="IPR036388">
    <property type="entry name" value="WH-like_DNA-bd_sf"/>
</dbReference>
<evidence type="ECO:0000256" key="6">
    <source>
        <dbReference type="ARBA" id="ARBA00023125"/>
    </source>
</evidence>
<evidence type="ECO:0000256" key="3">
    <source>
        <dbReference type="ARBA" id="ARBA00022723"/>
    </source>
</evidence>
<dbReference type="CDD" id="cd07153">
    <property type="entry name" value="Fur_like"/>
    <property type="match status" value="1"/>
</dbReference>
<evidence type="ECO:0000256" key="1">
    <source>
        <dbReference type="ARBA" id="ARBA00007957"/>
    </source>
</evidence>
<accession>A0A6I0EZU2</accession>
<dbReference type="Gene3D" id="1.10.10.10">
    <property type="entry name" value="Winged helix-like DNA-binding domain superfamily/Winged helix DNA-binding domain"/>
    <property type="match status" value="1"/>
</dbReference>
<keyword evidence="4 8" id="KW-0862">Zinc</keyword>
<dbReference type="Gene3D" id="3.30.1490.190">
    <property type="match status" value="1"/>
</dbReference>
<keyword evidence="3 8" id="KW-0479">Metal-binding</keyword>
<evidence type="ECO:0000256" key="5">
    <source>
        <dbReference type="ARBA" id="ARBA00023015"/>
    </source>
</evidence>
<feature type="binding site" evidence="8">
    <location>
        <position position="94"/>
    </location>
    <ligand>
        <name>Zn(2+)</name>
        <dbReference type="ChEBI" id="CHEBI:29105"/>
    </ligand>
</feature>
<dbReference type="FunFam" id="1.10.10.10:FF:000051">
    <property type="entry name" value="Fur family transcriptional regulator"/>
    <property type="match status" value="1"/>
</dbReference>